<organism evidence="3 4">
    <name type="scientific">Pseudogulbenkiania ferrooxidans EGD-HP2</name>
    <dbReference type="NCBI Taxonomy" id="1388764"/>
    <lineage>
        <taxon>Bacteria</taxon>
        <taxon>Pseudomonadati</taxon>
        <taxon>Pseudomonadota</taxon>
        <taxon>Betaproteobacteria</taxon>
        <taxon>Neisseriales</taxon>
        <taxon>Chromobacteriaceae</taxon>
        <taxon>Pseudogulbenkiania</taxon>
    </lineage>
</organism>
<keyword evidence="1" id="KW-1133">Transmembrane helix</keyword>
<dbReference type="RefSeq" id="WP_021476849.1">
    <property type="nucleotide sequence ID" value="NZ_AVPH01000223.1"/>
</dbReference>
<keyword evidence="1" id="KW-0472">Membrane</keyword>
<protein>
    <recommendedName>
        <fullName evidence="2">Zinc finger Ogr/Delta-type domain-containing protein</fullName>
    </recommendedName>
</protein>
<evidence type="ECO:0000313" key="4">
    <source>
        <dbReference type="Proteomes" id="UP000016426"/>
    </source>
</evidence>
<dbReference type="InterPro" id="IPR007684">
    <property type="entry name" value="Znf_Ogr/Delta"/>
</dbReference>
<comment type="caution">
    <text evidence="3">The sequence shown here is derived from an EMBL/GenBank/DDBJ whole genome shotgun (WGS) entry which is preliminary data.</text>
</comment>
<name>A0ABN0N742_9NEIS</name>
<evidence type="ECO:0000259" key="2">
    <source>
        <dbReference type="Pfam" id="PF04606"/>
    </source>
</evidence>
<accession>A0ABN0N742</accession>
<reference evidence="3 4" key="1">
    <citation type="journal article" date="2013" name="Genome Announc.">
        <title>Genome Sequence of the Pigment-Producing Bacterium Pseudogulbenkiania ferrooxidans, Isolated from Loktak Lake.</title>
        <authorList>
            <person name="Puranik S."/>
            <person name="Talkal R."/>
            <person name="Qureshi A."/>
            <person name="Khardenavis A."/>
            <person name="Kapley A."/>
            <person name="Purohit H.J."/>
        </authorList>
    </citation>
    <scope>NUCLEOTIDE SEQUENCE [LARGE SCALE GENOMIC DNA]</scope>
    <source>
        <strain evidence="3 4">EGD-HP2</strain>
    </source>
</reference>
<keyword evidence="4" id="KW-1185">Reference proteome</keyword>
<evidence type="ECO:0000313" key="3">
    <source>
        <dbReference type="EMBL" id="ERE07081.1"/>
    </source>
</evidence>
<evidence type="ECO:0000256" key="1">
    <source>
        <dbReference type="SAM" id="Phobius"/>
    </source>
</evidence>
<keyword evidence="1" id="KW-0812">Transmembrane</keyword>
<sequence>MVRESSGAVKHAEWVCFVGFLIVLEYDSTFYFIFAHILLGEVFVKKSEYSEYLSKKLKKMGKKKIANGVRSSPAFFCRDCDEKMSIRTSRMADENHKEYFLVCSDCGMQYTELERLFDHRYIFLDDTSLPDVEKYITQRDLIENHQEMESRIAQEYSSIDYLYSFHLQGLMDTVKKFQTLEMKIDLLNKILNKK</sequence>
<dbReference type="Proteomes" id="UP000016426">
    <property type="component" value="Unassembled WGS sequence"/>
</dbReference>
<proteinExistence type="predicted"/>
<feature type="transmembrane region" description="Helical" evidence="1">
    <location>
        <begin position="12"/>
        <end position="39"/>
    </location>
</feature>
<dbReference type="EMBL" id="AVPH01000223">
    <property type="protein sequence ID" value="ERE07081.1"/>
    <property type="molecule type" value="Genomic_DNA"/>
</dbReference>
<feature type="domain" description="Zinc finger Ogr/Delta-type" evidence="2">
    <location>
        <begin position="77"/>
        <end position="114"/>
    </location>
</feature>
<dbReference type="Pfam" id="PF04606">
    <property type="entry name" value="Ogr_Delta"/>
    <property type="match status" value="1"/>
</dbReference>
<gene>
    <name evidence="3" type="ORF">O166_00850</name>
</gene>